<proteinExistence type="predicted"/>
<evidence type="ECO:0000313" key="2">
    <source>
        <dbReference type="Proteomes" id="UP000552864"/>
    </source>
</evidence>
<sequence length="223" mass="24490">MRKNISLKNTALLAAVGMLIFSACRKNDYYMDGGLSKQSEEEKRMTVYDFLKSRPNHMFDSLVKIIDLTNTQAAVNAANITFFAAPNNAVLRLQMNYNPDDRQTPKPLSDIGKDTLTALLSRFIVPNAKVDLETAVKNKQRYYPAANGDSLLLSGVDGGTSASSSLQTSAYRMVYTHLKIPGVDTVMYSASIQTHNLVTANAIVHVLTNGSSFAAGLKQKYNR</sequence>
<organism evidence="1 2">
    <name type="scientific">Chitinophaga eiseniae</name>
    <dbReference type="NCBI Taxonomy" id="634771"/>
    <lineage>
        <taxon>Bacteria</taxon>
        <taxon>Pseudomonadati</taxon>
        <taxon>Bacteroidota</taxon>
        <taxon>Chitinophagia</taxon>
        <taxon>Chitinophagales</taxon>
        <taxon>Chitinophagaceae</taxon>
        <taxon>Chitinophaga</taxon>
    </lineage>
</organism>
<dbReference type="Gene3D" id="2.30.180.10">
    <property type="entry name" value="FAS1 domain"/>
    <property type="match status" value="1"/>
</dbReference>
<dbReference type="AlphaFoldDB" id="A0A847STN9"/>
<name>A0A847STN9_9BACT</name>
<dbReference type="EMBL" id="JABAHZ010000005">
    <property type="protein sequence ID" value="NLR81106.1"/>
    <property type="molecule type" value="Genomic_DNA"/>
</dbReference>
<comment type="caution">
    <text evidence="1">The sequence shown here is derived from an EMBL/GenBank/DDBJ whole genome shotgun (WGS) entry which is preliminary data.</text>
</comment>
<protein>
    <recommendedName>
        <fullName evidence="3">Fasciclin domain-containing protein</fullName>
    </recommendedName>
</protein>
<reference evidence="1 2" key="1">
    <citation type="submission" date="2020-04" db="EMBL/GenBank/DDBJ databases">
        <authorList>
            <person name="Yin C."/>
        </authorList>
    </citation>
    <scope>NUCLEOTIDE SEQUENCE [LARGE SCALE GENOMIC DNA]</scope>
    <source>
        <strain evidence="1 2">Ak56</strain>
    </source>
</reference>
<dbReference type="Proteomes" id="UP000552864">
    <property type="component" value="Unassembled WGS sequence"/>
</dbReference>
<dbReference type="RefSeq" id="WP_168740758.1">
    <property type="nucleotide sequence ID" value="NZ_JABAHZ010000005.1"/>
</dbReference>
<gene>
    <name evidence="1" type="ORF">HGH91_20925</name>
</gene>
<evidence type="ECO:0008006" key="3">
    <source>
        <dbReference type="Google" id="ProtNLM"/>
    </source>
</evidence>
<dbReference type="InterPro" id="IPR036378">
    <property type="entry name" value="FAS1_dom_sf"/>
</dbReference>
<accession>A0A847STN9</accession>
<dbReference type="SUPFAM" id="SSF82153">
    <property type="entry name" value="FAS1 domain"/>
    <property type="match status" value="1"/>
</dbReference>
<evidence type="ECO:0000313" key="1">
    <source>
        <dbReference type="EMBL" id="NLR81106.1"/>
    </source>
</evidence>
<keyword evidence="2" id="KW-1185">Reference proteome</keyword>
<dbReference type="PROSITE" id="PS51257">
    <property type="entry name" value="PROKAR_LIPOPROTEIN"/>
    <property type="match status" value="1"/>
</dbReference>